<proteinExistence type="inferred from homology"/>
<dbReference type="GO" id="GO:0016747">
    <property type="term" value="F:acyltransferase activity, transferring groups other than amino-acyl groups"/>
    <property type="evidence" value="ECO:0007669"/>
    <property type="project" value="TreeGrafter"/>
</dbReference>
<evidence type="ECO:0000313" key="5">
    <source>
        <dbReference type="Proteomes" id="UP000612055"/>
    </source>
</evidence>
<sequence>MALPNLRKRSKELVQGESKQCAQQQPALSLIDQALSTAPAFGLRVLLGETLAVPLLREALSCALTTLPQFSGRLQESKDGRTYDVACTNEGARLVVYSTSASLSQLQEAMDEATGSGLGGEPWAKKTFPTDPSAVARKRRPLLSVFGVYLSGGGTLLCIKCMHALADFEALQTFASHFSAAYNDILCRASPDAYARAEGEGGAGGKSGKTEAAAAHGAPTPSVSADGRAVITPGRVLLRTQPPPDRRSPMFDPARVEALALEELPPGVPPLDGAVEMSNAGKMRIVMRAVKHLLLRGGGSEDRSLYFSPDTLAALKRRANAELTEERAREGPGGPLAGVEWVSSNDALVARLMQLLHSAPIRRPHPMTLLRATNMRPRLEPPLPVGFLGNAVEPLRSGGLMPADLSLGRLAGLLRRDLTRQAVAHVRRRVWELRRWAAEGTQGAANLMFRSVAETEPTLSVLAPEGPISITSQSVKPGLWQFGPDPLLCISPVMPPFPNIFILAPAVKGGMALRMTLHRCVWRQLDALFPPSQGGLAAAF</sequence>
<evidence type="ECO:0000256" key="3">
    <source>
        <dbReference type="SAM" id="MobiDB-lite"/>
    </source>
</evidence>
<dbReference type="InterPro" id="IPR050317">
    <property type="entry name" value="Plant_Fungal_Acyltransferase"/>
</dbReference>
<dbReference type="InterPro" id="IPR023213">
    <property type="entry name" value="CAT-like_dom_sf"/>
</dbReference>
<comment type="caution">
    <text evidence="4">The sequence shown here is derived from an EMBL/GenBank/DDBJ whole genome shotgun (WGS) entry which is preliminary data.</text>
</comment>
<dbReference type="OrthoDB" id="545084at2759"/>
<comment type="similarity">
    <text evidence="1">Belongs to the plant acyltransferase family.</text>
</comment>
<evidence type="ECO:0000256" key="2">
    <source>
        <dbReference type="ARBA" id="ARBA00022679"/>
    </source>
</evidence>
<organism evidence="4 5">
    <name type="scientific">Edaphochlamys debaryana</name>
    <dbReference type="NCBI Taxonomy" id="47281"/>
    <lineage>
        <taxon>Eukaryota</taxon>
        <taxon>Viridiplantae</taxon>
        <taxon>Chlorophyta</taxon>
        <taxon>core chlorophytes</taxon>
        <taxon>Chlorophyceae</taxon>
        <taxon>CS clade</taxon>
        <taxon>Chlamydomonadales</taxon>
        <taxon>Chlamydomonadales incertae sedis</taxon>
        <taxon>Edaphochlamys</taxon>
    </lineage>
</organism>
<dbReference type="AlphaFoldDB" id="A0A835YAI9"/>
<protein>
    <submittedName>
        <fullName evidence="4">Uncharacterized protein</fullName>
    </submittedName>
</protein>
<dbReference type="PANTHER" id="PTHR31642:SF310">
    <property type="entry name" value="FATTY ALCOHOL:CAFFEOYL-COA ACYLTRANSFERASE"/>
    <property type="match status" value="1"/>
</dbReference>
<keyword evidence="5" id="KW-1185">Reference proteome</keyword>
<dbReference type="Pfam" id="PF02458">
    <property type="entry name" value="Transferase"/>
    <property type="match status" value="1"/>
</dbReference>
<evidence type="ECO:0000313" key="4">
    <source>
        <dbReference type="EMBL" id="KAG2497932.1"/>
    </source>
</evidence>
<dbReference type="Proteomes" id="UP000612055">
    <property type="component" value="Unassembled WGS sequence"/>
</dbReference>
<keyword evidence="2" id="KW-0808">Transferase</keyword>
<accession>A0A835YAI9</accession>
<dbReference type="Gene3D" id="3.30.559.10">
    <property type="entry name" value="Chloramphenicol acetyltransferase-like domain"/>
    <property type="match status" value="2"/>
</dbReference>
<gene>
    <name evidence="4" type="ORF">HYH03_004194</name>
</gene>
<dbReference type="PANTHER" id="PTHR31642">
    <property type="entry name" value="TRICHOTHECENE 3-O-ACETYLTRANSFERASE"/>
    <property type="match status" value="1"/>
</dbReference>
<reference evidence="4" key="1">
    <citation type="journal article" date="2020" name="bioRxiv">
        <title>Comparative genomics of Chlamydomonas.</title>
        <authorList>
            <person name="Craig R.J."/>
            <person name="Hasan A.R."/>
            <person name="Ness R.W."/>
            <person name="Keightley P.D."/>
        </authorList>
    </citation>
    <scope>NUCLEOTIDE SEQUENCE</scope>
    <source>
        <strain evidence="4">CCAP 11/70</strain>
    </source>
</reference>
<name>A0A835YAI9_9CHLO</name>
<feature type="region of interest" description="Disordered" evidence="3">
    <location>
        <begin position="196"/>
        <end position="227"/>
    </location>
</feature>
<dbReference type="EMBL" id="JAEHOE010000012">
    <property type="protein sequence ID" value="KAG2497932.1"/>
    <property type="molecule type" value="Genomic_DNA"/>
</dbReference>
<evidence type="ECO:0000256" key="1">
    <source>
        <dbReference type="ARBA" id="ARBA00009861"/>
    </source>
</evidence>